<accession>A0ABD6DV64</accession>
<proteinExistence type="predicted"/>
<evidence type="ECO:0000256" key="2">
    <source>
        <dbReference type="ARBA" id="ARBA00023125"/>
    </source>
</evidence>
<dbReference type="InterPro" id="IPR005471">
    <property type="entry name" value="Tscrpt_reg_IclR_N"/>
</dbReference>
<dbReference type="Gene3D" id="1.10.10.10">
    <property type="entry name" value="Winged helix-like DNA-binding domain superfamily/Winged helix DNA-binding domain"/>
    <property type="match status" value="1"/>
</dbReference>
<name>A0ABD6DV64_9EURY</name>
<reference evidence="6 7" key="1">
    <citation type="journal article" date="2019" name="Int. J. Syst. Evol. Microbiol.">
        <title>The Global Catalogue of Microorganisms (GCM) 10K type strain sequencing project: providing services to taxonomists for standard genome sequencing and annotation.</title>
        <authorList>
            <consortium name="The Broad Institute Genomics Platform"/>
            <consortium name="The Broad Institute Genome Sequencing Center for Infectious Disease"/>
            <person name="Wu L."/>
            <person name="Ma J."/>
        </authorList>
    </citation>
    <scope>NUCLEOTIDE SEQUENCE [LARGE SCALE GENOMIC DNA]</scope>
    <source>
        <strain evidence="6 7">CGMCC 1.10387</strain>
    </source>
</reference>
<evidence type="ECO:0000313" key="6">
    <source>
        <dbReference type="EMBL" id="MFD1686181.1"/>
    </source>
</evidence>
<evidence type="ECO:0000259" key="4">
    <source>
        <dbReference type="PROSITE" id="PS51077"/>
    </source>
</evidence>
<dbReference type="SUPFAM" id="SSF46785">
    <property type="entry name" value="Winged helix' DNA-binding domain"/>
    <property type="match status" value="1"/>
</dbReference>
<keyword evidence="1" id="KW-0805">Transcription regulation</keyword>
<organism evidence="6 7">
    <name type="scientific">Halobellus litoreus</name>
    <dbReference type="NCBI Taxonomy" id="755310"/>
    <lineage>
        <taxon>Archaea</taxon>
        <taxon>Methanobacteriati</taxon>
        <taxon>Methanobacteriota</taxon>
        <taxon>Stenosarchaea group</taxon>
        <taxon>Halobacteria</taxon>
        <taxon>Halobacteriales</taxon>
        <taxon>Haloferacaceae</taxon>
        <taxon>Halobellus</taxon>
    </lineage>
</organism>
<dbReference type="InterPro" id="IPR011991">
    <property type="entry name" value="ArsR-like_HTH"/>
</dbReference>
<dbReference type="PANTHER" id="PTHR30136">
    <property type="entry name" value="HELIX-TURN-HELIX TRANSCRIPTIONAL REGULATOR, ICLR FAMILY"/>
    <property type="match status" value="1"/>
</dbReference>
<protein>
    <submittedName>
        <fullName evidence="6">IclR family transcriptional regulator</fullName>
    </submittedName>
</protein>
<dbReference type="InterPro" id="IPR050707">
    <property type="entry name" value="HTH_MetabolicPath_Reg"/>
</dbReference>
<keyword evidence="2" id="KW-0238">DNA-binding</keyword>
<keyword evidence="3" id="KW-0804">Transcription</keyword>
<dbReference type="GO" id="GO:0006355">
    <property type="term" value="P:regulation of DNA-templated transcription"/>
    <property type="evidence" value="ECO:0007669"/>
    <property type="project" value="UniProtKB-ARBA"/>
</dbReference>
<evidence type="ECO:0000256" key="3">
    <source>
        <dbReference type="ARBA" id="ARBA00023163"/>
    </source>
</evidence>
<dbReference type="InterPro" id="IPR014757">
    <property type="entry name" value="Tscrpt_reg_IclR_C"/>
</dbReference>
<evidence type="ECO:0000256" key="1">
    <source>
        <dbReference type="ARBA" id="ARBA00023015"/>
    </source>
</evidence>
<gene>
    <name evidence="6" type="ORF">ACFSAS_11210</name>
</gene>
<dbReference type="EMBL" id="JBHUDP010000003">
    <property type="protein sequence ID" value="MFD1686181.1"/>
    <property type="molecule type" value="Genomic_DNA"/>
</dbReference>
<dbReference type="PROSITE" id="PS51078">
    <property type="entry name" value="ICLR_ED"/>
    <property type="match status" value="1"/>
</dbReference>
<dbReference type="GO" id="GO:0003677">
    <property type="term" value="F:DNA binding"/>
    <property type="evidence" value="ECO:0007669"/>
    <property type="project" value="UniProtKB-KW"/>
</dbReference>
<dbReference type="Pfam" id="PF09339">
    <property type="entry name" value="HTH_IclR"/>
    <property type="match status" value="1"/>
</dbReference>
<dbReference type="InterPro" id="IPR036390">
    <property type="entry name" value="WH_DNA-bd_sf"/>
</dbReference>
<evidence type="ECO:0000313" key="7">
    <source>
        <dbReference type="Proteomes" id="UP001597092"/>
    </source>
</evidence>
<dbReference type="Gene3D" id="3.30.450.40">
    <property type="match status" value="1"/>
</dbReference>
<dbReference type="Proteomes" id="UP001597092">
    <property type="component" value="Unassembled WGS sequence"/>
</dbReference>
<dbReference type="PANTHER" id="PTHR30136:SF35">
    <property type="entry name" value="HTH-TYPE TRANSCRIPTIONAL REGULATOR RV1719"/>
    <property type="match status" value="1"/>
</dbReference>
<dbReference type="CDD" id="cd00090">
    <property type="entry name" value="HTH_ARSR"/>
    <property type="match status" value="1"/>
</dbReference>
<dbReference type="PROSITE" id="PS51077">
    <property type="entry name" value="HTH_ICLR"/>
    <property type="match status" value="1"/>
</dbReference>
<dbReference type="SMART" id="SM00346">
    <property type="entry name" value="HTH_ICLR"/>
    <property type="match status" value="1"/>
</dbReference>
<dbReference type="InterPro" id="IPR029016">
    <property type="entry name" value="GAF-like_dom_sf"/>
</dbReference>
<feature type="domain" description="IclR-ED" evidence="5">
    <location>
        <begin position="69"/>
        <end position="254"/>
    </location>
</feature>
<dbReference type="RefSeq" id="WP_256308808.1">
    <property type="nucleotide sequence ID" value="NZ_JANHAW010000003.1"/>
</dbReference>
<feature type="domain" description="HTH iclR-type" evidence="4">
    <location>
        <begin position="9"/>
        <end position="68"/>
    </location>
</feature>
<evidence type="ECO:0000259" key="5">
    <source>
        <dbReference type="PROSITE" id="PS51078"/>
    </source>
</evidence>
<dbReference type="SUPFAM" id="SSF55781">
    <property type="entry name" value="GAF domain-like"/>
    <property type="match status" value="1"/>
</dbReference>
<sequence length="259" mass="28770">MTGESPRKIQSLQTAHRIVETLQELDGAGASAIADRLDIGRSTAYQYLMTLREEGYVIKRDQTYHIGLKYLDHGMYARDNHPMIEISRPSLRDLVDETGEIGWCTSEDNGKLVTLDIIEGERNLNAKFRGRIGNREFMHAHAGGKAILSGYSNDRILEIIETHGLPAYTQQTITDSEELLAEIERVREDGVAFNDEEAIDGYRAVGAPVTLDGETIGSITIGGPKNRMSDEYYTDTLPDLIGGVINEIELRGSVSSPWQ</sequence>
<dbReference type="InterPro" id="IPR036388">
    <property type="entry name" value="WH-like_DNA-bd_sf"/>
</dbReference>
<dbReference type="AlphaFoldDB" id="A0ABD6DV64"/>
<comment type="caution">
    <text evidence="6">The sequence shown here is derived from an EMBL/GenBank/DDBJ whole genome shotgun (WGS) entry which is preliminary data.</text>
</comment>
<dbReference type="Pfam" id="PF01614">
    <property type="entry name" value="IclR_C"/>
    <property type="match status" value="1"/>
</dbReference>
<keyword evidence="7" id="KW-1185">Reference proteome</keyword>